<evidence type="ECO:0000256" key="8">
    <source>
        <dbReference type="ARBA" id="ARBA00022989"/>
    </source>
</evidence>
<dbReference type="InterPro" id="IPR028325">
    <property type="entry name" value="VG_K_chnl"/>
</dbReference>
<sequence length="273" mass="30394">MKRDVTHLKKWQQKIHEVIFGYETTAGKLFDVILLVVILASVMEVMLGSVPQIKQEYLLVLNILEWIFTILFSLEYIARLVSSPNPLKYVFSFMGIIDLLSLIPTYLGLFIDGTHALSVIRSIRLIRVFRILKLTHFMGGAEQLGNALWSSRHKIIVFLGTVLCLVVIIGTMIYTIEGGENGFTSIPKSIYWAIVTITTVGYGDLAPGTWLGQTLASALMIIGYAILAVPTGIVTNEIMRTELSRNSGSCPNCKTKDLPQRSNYCLHCGVKLP</sequence>
<dbReference type="GO" id="GO:0005249">
    <property type="term" value="F:voltage-gated potassium channel activity"/>
    <property type="evidence" value="ECO:0007669"/>
    <property type="project" value="InterPro"/>
</dbReference>
<evidence type="ECO:0000256" key="7">
    <source>
        <dbReference type="ARBA" id="ARBA00022958"/>
    </source>
</evidence>
<protein>
    <submittedName>
        <fullName evidence="14">Voltage-gated potassium channel</fullName>
    </submittedName>
</protein>
<evidence type="ECO:0000256" key="9">
    <source>
        <dbReference type="ARBA" id="ARBA00023065"/>
    </source>
</evidence>
<evidence type="ECO:0000256" key="12">
    <source>
        <dbReference type="SAM" id="Phobius"/>
    </source>
</evidence>
<evidence type="ECO:0000256" key="10">
    <source>
        <dbReference type="ARBA" id="ARBA00023136"/>
    </source>
</evidence>
<feature type="transmembrane region" description="Helical" evidence="12">
    <location>
        <begin position="216"/>
        <end position="235"/>
    </location>
</feature>
<evidence type="ECO:0000256" key="2">
    <source>
        <dbReference type="ARBA" id="ARBA00022448"/>
    </source>
</evidence>
<dbReference type="Pfam" id="PF00520">
    <property type="entry name" value="Ion_trans"/>
    <property type="match status" value="1"/>
</dbReference>
<keyword evidence="11 14" id="KW-0407">Ion channel</keyword>
<keyword evidence="7" id="KW-0630">Potassium</keyword>
<keyword evidence="2" id="KW-0813">Transport</keyword>
<dbReference type="RefSeq" id="WP_073121311.1">
    <property type="nucleotide sequence ID" value="NZ_FRAA01000002.1"/>
</dbReference>
<evidence type="ECO:0000256" key="5">
    <source>
        <dbReference type="ARBA" id="ARBA00022826"/>
    </source>
</evidence>
<evidence type="ECO:0000256" key="6">
    <source>
        <dbReference type="ARBA" id="ARBA00022882"/>
    </source>
</evidence>
<dbReference type="PANTHER" id="PTHR11537:SF254">
    <property type="entry name" value="POTASSIUM VOLTAGE-GATED CHANNEL PROTEIN SHAB"/>
    <property type="match status" value="1"/>
</dbReference>
<evidence type="ECO:0000313" key="15">
    <source>
        <dbReference type="Proteomes" id="UP000184474"/>
    </source>
</evidence>
<keyword evidence="6" id="KW-0851">Voltage-gated channel</keyword>
<dbReference type="Gene3D" id="1.10.287.70">
    <property type="match status" value="1"/>
</dbReference>
<keyword evidence="15" id="KW-1185">Reference proteome</keyword>
<keyword evidence="5" id="KW-0631">Potassium channel</keyword>
<feature type="transmembrane region" description="Helical" evidence="12">
    <location>
        <begin position="57"/>
        <end position="77"/>
    </location>
</feature>
<dbReference type="Proteomes" id="UP000184474">
    <property type="component" value="Unassembled WGS sequence"/>
</dbReference>
<organism evidence="14 15">
    <name type="scientific">Reichenbachiella agariperforans</name>
    <dbReference type="NCBI Taxonomy" id="156994"/>
    <lineage>
        <taxon>Bacteria</taxon>
        <taxon>Pseudomonadati</taxon>
        <taxon>Bacteroidota</taxon>
        <taxon>Cytophagia</taxon>
        <taxon>Cytophagales</taxon>
        <taxon>Reichenbachiellaceae</taxon>
        <taxon>Reichenbachiella</taxon>
    </lineage>
</organism>
<evidence type="ECO:0000256" key="11">
    <source>
        <dbReference type="ARBA" id="ARBA00023303"/>
    </source>
</evidence>
<dbReference type="STRING" id="156994.SAMN04488028_102371"/>
<reference evidence="15" key="1">
    <citation type="submission" date="2016-11" db="EMBL/GenBank/DDBJ databases">
        <authorList>
            <person name="Varghese N."/>
            <person name="Submissions S."/>
        </authorList>
    </citation>
    <scope>NUCLEOTIDE SEQUENCE [LARGE SCALE GENOMIC DNA]</scope>
    <source>
        <strain evidence="15">DSM 26134</strain>
    </source>
</reference>
<evidence type="ECO:0000256" key="4">
    <source>
        <dbReference type="ARBA" id="ARBA00022692"/>
    </source>
</evidence>
<evidence type="ECO:0000313" key="14">
    <source>
        <dbReference type="EMBL" id="SHJ98239.1"/>
    </source>
</evidence>
<keyword evidence="10 12" id="KW-0472">Membrane</keyword>
<comment type="subcellular location">
    <subcellularLocation>
        <location evidence="1">Membrane</location>
        <topology evidence="1">Multi-pass membrane protein</topology>
    </subcellularLocation>
</comment>
<evidence type="ECO:0000256" key="1">
    <source>
        <dbReference type="ARBA" id="ARBA00004141"/>
    </source>
</evidence>
<dbReference type="PANTHER" id="PTHR11537">
    <property type="entry name" value="VOLTAGE-GATED POTASSIUM CHANNEL"/>
    <property type="match status" value="1"/>
</dbReference>
<name>A0A1M6NRA9_REIAG</name>
<keyword evidence="9" id="KW-0406">Ion transport</keyword>
<feature type="transmembrane region" description="Helical" evidence="12">
    <location>
        <begin position="32"/>
        <end position="50"/>
    </location>
</feature>
<dbReference type="SUPFAM" id="SSF81324">
    <property type="entry name" value="Voltage-gated potassium channels"/>
    <property type="match status" value="1"/>
</dbReference>
<keyword evidence="3" id="KW-0633">Potassium transport</keyword>
<dbReference type="Gene3D" id="1.20.120.350">
    <property type="entry name" value="Voltage-gated potassium channels. Chain C"/>
    <property type="match status" value="1"/>
</dbReference>
<evidence type="ECO:0000256" key="3">
    <source>
        <dbReference type="ARBA" id="ARBA00022538"/>
    </source>
</evidence>
<dbReference type="InterPro" id="IPR027359">
    <property type="entry name" value="Volt_channel_dom_sf"/>
</dbReference>
<keyword evidence="8 12" id="KW-1133">Transmembrane helix</keyword>
<accession>A0A1M6NRA9</accession>
<dbReference type="GO" id="GO:0008076">
    <property type="term" value="C:voltage-gated potassium channel complex"/>
    <property type="evidence" value="ECO:0007669"/>
    <property type="project" value="InterPro"/>
</dbReference>
<feature type="transmembrane region" description="Helical" evidence="12">
    <location>
        <begin position="89"/>
        <end position="111"/>
    </location>
</feature>
<dbReference type="EMBL" id="FRAA01000002">
    <property type="protein sequence ID" value="SHJ98239.1"/>
    <property type="molecule type" value="Genomic_DNA"/>
</dbReference>
<dbReference type="GO" id="GO:0001508">
    <property type="term" value="P:action potential"/>
    <property type="evidence" value="ECO:0007669"/>
    <property type="project" value="TreeGrafter"/>
</dbReference>
<proteinExistence type="predicted"/>
<gene>
    <name evidence="14" type="ORF">SAMN04488028_102371</name>
</gene>
<keyword evidence="4 12" id="KW-0812">Transmembrane</keyword>
<feature type="transmembrane region" description="Helical" evidence="12">
    <location>
        <begin position="155"/>
        <end position="177"/>
    </location>
</feature>
<feature type="domain" description="Ion transport" evidence="13">
    <location>
        <begin position="28"/>
        <end position="240"/>
    </location>
</feature>
<dbReference type="InterPro" id="IPR005821">
    <property type="entry name" value="Ion_trans_dom"/>
</dbReference>
<evidence type="ECO:0000259" key="13">
    <source>
        <dbReference type="Pfam" id="PF00520"/>
    </source>
</evidence>
<dbReference type="PRINTS" id="PR00169">
    <property type="entry name" value="KCHANNEL"/>
</dbReference>
<dbReference type="AlphaFoldDB" id="A0A1M6NRA9"/>